<keyword evidence="2" id="KW-1185">Reference proteome</keyword>
<evidence type="ECO:0000313" key="1">
    <source>
        <dbReference type="EMBL" id="KAJ7340002.1"/>
    </source>
</evidence>
<proteinExistence type="predicted"/>
<sequence>MKPHNPPGLQVPELLEQIVEFLHDDREALQSCATSSRILTSVAQRHLFYAITSFPTQANYIAPGRLCAILADSPHLAPLIRRVDLNLNTKSDAGLAGVGLSHVQEIGVWGMAGGGRNVHEPTLDTARRLIGSQLVQRVELMGSYRDIRLLGRLFGDCTPHLQEVVFKYVFVKQTLGDGDFPYPLVSWAVRTRLTRLALLSSNRLIAWLVNEDCPFDISHLVDVDVSVSIGMHTHTQPLLERARSTIQRLRFSMALVCPAHGGPFIDLTRFPALTHVTVNTPMGELPNILPAMAKLDPHNNIREVVFAGPAVGGPGEQFEAMLREFDSAFAAFPLPTLERVEIQVQKSQRSFNASLVSDVSERNAEMLRLAQHCGVADRQKTAALLRECLPVLSSKRLLIITEGEDRWHSS</sequence>
<accession>A0AAD6ZUH0</accession>
<dbReference type="AlphaFoldDB" id="A0AAD6ZUH0"/>
<dbReference type="EMBL" id="JARIHO010000027">
    <property type="protein sequence ID" value="KAJ7340002.1"/>
    <property type="molecule type" value="Genomic_DNA"/>
</dbReference>
<reference evidence="1" key="1">
    <citation type="submission" date="2023-03" db="EMBL/GenBank/DDBJ databases">
        <title>Massive genome expansion in bonnet fungi (Mycena s.s.) driven by repeated elements and novel gene families across ecological guilds.</title>
        <authorList>
            <consortium name="Lawrence Berkeley National Laboratory"/>
            <person name="Harder C.B."/>
            <person name="Miyauchi S."/>
            <person name="Viragh M."/>
            <person name="Kuo A."/>
            <person name="Thoen E."/>
            <person name="Andreopoulos B."/>
            <person name="Lu D."/>
            <person name="Skrede I."/>
            <person name="Drula E."/>
            <person name="Henrissat B."/>
            <person name="Morin E."/>
            <person name="Kohler A."/>
            <person name="Barry K."/>
            <person name="LaButti K."/>
            <person name="Morin E."/>
            <person name="Salamov A."/>
            <person name="Lipzen A."/>
            <person name="Mereny Z."/>
            <person name="Hegedus B."/>
            <person name="Baldrian P."/>
            <person name="Stursova M."/>
            <person name="Weitz H."/>
            <person name="Taylor A."/>
            <person name="Grigoriev I.V."/>
            <person name="Nagy L.G."/>
            <person name="Martin F."/>
            <person name="Kauserud H."/>
        </authorList>
    </citation>
    <scope>NUCLEOTIDE SEQUENCE</scope>
    <source>
        <strain evidence="1">CBHHK002</strain>
    </source>
</reference>
<name>A0AAD6ZUH0_9AGAR</name>
<evidence type="ECO:0000313" key="2">
    <source>
        <dbReference type="Proteomes" id="UP001218218"/>
    </source>
</evidence>
<gene>
    <name evidence="1" type="ORF">DFH08DRAFT_1082493</name>
</gene>
<comment type="caution">
    <text evidence="1">The sequence shown here is derived from an EMBL/GenBank/DDBJ whole genome shotgun (WGS) entry which is preliminary data.</text>
</comment>
<organism evidence="1 2">
    <name type="scientific">Mycena albidolilacea</name>
    <dbReference type="NCBI Taxonomy" id="1033008"/>
    <lineage>
        <taxon>Eukaryota</taxon>
        <taxon>Fungi</taxon>
        <taxon>Dikarya</taxon>
        <taxon>Basidiomycota</taxon>
        <taxon>Agaricomycotina</taxon>
        <taxon>Agaricomycetes</taxon>
        <taxon>Agaricomycetidae</taxon>
        <taxon>Agaricales</taxon>
        <taxon>Marasmiineae</taxon>
        <taxon>Mycenaceae</taxon>
        <taxon>Mycena</taxon>
    </lineage>
</organism>
<protein>
    <submittedName>
        <fullName evidence="1">Uncharacterized protein</fullName>
    </submittedName>
</protein>
<dbReference type="Proteomes" id="UP001218218">
    <property type="component" value="Unassembled WGS sequence"/>
</dbReference>